<feature type="non-terminal residue" evidence="1">
    <location>
        <position position="1"/>
    </location>
</feature>
<sequence length="105" mass="12081">STKPLVDEALQVFKCLNMGDSAMVEDRILELLGEPVLEVYFDEEELEEIQLECACMDIEKGELVYVIDGEEVEHLDVNHIVGMHEVMDSVDEKAWNYHEPLKTKK</sequence>
<proteinExistence type="predicted"/>
<reference evidence="1 2" key="1">
    <citation type="journal article" date="2021" name="Nat. Plants">
        <title>The Taxus genome provides insights into paclitaxel biosynthesis.</title>
        <authorList>
            <person name="Xiong X."/>
            <person name="Gou J."/>
            <person name="Liao Q."/>
            <person name="Li Y."/>
            <person name="Zhou Q."/>
            <person name="Bi G."/>
            <person name="Li C."/>
            <person name="Du R."/>
            <person name="Wang X."/>
            <person name="Sun T."/>
            <person name="Guo L."/>
            <person name="Liang H."/>
            <person name="Lu P."/>
            <person name="Wu Y."/>
            <person name="Zhang Z."/>
            <person name="Ro D.K."/>
            <person name="Shang Y."/>
            <person name="Huang S."/>
            <person name="Yan J."/>
        </authorList>
    </citation>
    <scope>NUCLEOTIDE SEQUENCE [LARGE SCALE GENOMIC DNA]</scope>
    <source>
        <strain evidence="1">Ta-2019</strain>
    </source>
</reference>
<comment type="caution">
    <text evidence="1">The sequence shown here is derived from an EMBL/GenBank/DDBJ whole genome shotgun (WGS) entry which is preliminary data.</text>
</comment>
<feature type="non-terminal residue" evidence="1">
    <location>
        <position position="105"/>
    </location>
</feature>
<dbReference type="EMBL" id="JAHRHJ020003813">
    <property type="protein sequence ID" value="KAH9287494.1"/>
    <property type="molecule type" value="Genomic_DNA"/>
</dbReference>
<name>A0AA38C0A3_TAXCH</name>
<dbReference type="Proteomes" id="UP000824469">
    <property type="component" value="Unassembled WGS sequence"/>
</dbReference>
<evidence type="ECO:0000313" key="2">
    <source>
        <dbReference type="Proteomes" id="UP000824469"/>
    </source>
</evidence>
<protein>
    <submittedName>
        <fullName evidence="1">Uncharacterized protein</fullName>
    </submittedName>
</protein>
<keyword evidence="2" id="KW-1185">Reference proteome</keyword>
<organism evidence="1 2">
    <name type="scientific">Taxus chinensis</name>
    <name type="common">Chinese yew</name>
    <name type="synonym">Taxus wallichiana var. chinensis</name>
    <dbReference type="NCBI Taxonomy" id="29808"/>
    <lineage>
        <taxon>Eukaryota</taxon>
        <taxon>Viridiplantae</taxon>
        <taxon>Streptophyta</taxon>
        <taxon>Embryophyta</taxon>
        <taxon>Tracheophyta</taxon>
        <taxon>Spermatophyta</taxon>
        <taxon>Pinopsida</taxon>
        <taxon>Pinidae</taxon>
        <taxon>Conifers II</taxon>
        <taxon>Cupressales</taxon>
        <taxon>Taxaceae</taxon>
        <taxon>Taxus</taxon>
    </lineage>
</organism>
<dbReference type="AlphaFoldDB" id="A0AA38C0A3"/>
<accession>A0AA38C0A3</accession>
<evidence type="ECO:0000313" key="1">
    <source>
        <dbReference type="EMBL" id="KAH9287494.1"/>
    </source>
</evidence>
<gene>
    <name evidence="1" type="ORF">KI387_031611</name>
</gene>